<reference evidence="2" key="1">
    <citation type="submission" date="2021-01" db="EMBL/GenBank/DDBJ databases">
        <title>Whole genome shotgun sequence of Spirilliplanes yamanashiensis NBRC 15828.</title>
        <authorList>
            <person name="Komaki H."/>
            <person name="Tamura T."/>
        </authorList>
    </citation>
    <scope>NUCLEOTIDE SEQUENCE</scope>
    <source>
        <strain evidence="2">NBRC 15828</strain>
    </source>
</reference>
<dbReference type="EMBL" id="BOOY01000046">
    <property type="protein sequence ID" value="GIJ06745.1"/>
    <property type="molecule type" value="Genomic_DNA"/>
</dbReference>
<dbReference type="PANTHER" id="PTHR43433">
    <property type="entry name" value="HYDROLASE, ALPHA/BETA FOLD FAMILY PROTEIN"/>
    <property type="match status" value="1"/>
</dbReference>
<dbReference type="PANTHER" id="PTHR43433:SF5">
    <property type="entry name" value="AB HYDROLASE-1 DOMAIN-CONTAINING PROTEIN"/>
    <property type="match status" value="1"/>
</dbReference>
<feature type="region of interest" description="Disordered" evidence="1">
    <location>
        <begin position="1"/>
        <end position="21"/>
    </location>
</feature>
<dbReference type="RefSeq" id="WP_203941907.1">
    <property type="nucleotide sequence ID" value="NZ_BAAAGJ010000008.1"/>
</dbReference>
<dbReference type="InterPro" id="IPR000073">
    <property type="entry name" value="AB_hydrolase_1"/>
</dbReference>
<dbReference type="Proteomes" id="UP000652013">
    <property type="component" value="Unassembled WGS sequence"/>
</dbReference>
<evidence type="ECO:0000256" key="1">
    <source>
        <dbReference type="SAM" id="MobiDB-lite"/>
    </source>
</evidence>
<dbReference type="Gene3D" id="3.40.50.1820">
    <property type="entry name" value="alpha/beta hydrolase"/>
    <property type="match status" value="1"/>
</dbReference>
<organism evidence="2 3">
    <name type="scientific">Spirilliplanes yamanashiensis</name>
    <dbReference type="NCBI Taxonomy" id="42233"/>
    <lineage>
        <taxon>Bacteria</taxon>
        <taxon>Bacillati</taxon>
        <taxon>Actinomycetota</taxon>
        <taxon>Actinomycetes</taxon>
        <taxon>Micromonosporales</taxon>
        <taxon>Micromonosporaceae</taxon>
        <taxon>Spirilliplanes</taxon>
    </lineage>
</organism>
<protein>
    <submittedName>
        <fullName evidence="2">Uncharacterized protein</fullName>
    </submittedName>
</protein>
<sequence length="258" mass="27295">MSPGTPDARPGSGPPLVILPGLGPAGSARRDAALTGDLRPFRPLARHHALHVLHRRTGLARGTTIAALADDCAATLTARFAGPVDVLGVSTGGSIAQQLAVTRPRLVRRLVLLCSACRLSPHGRAVQRSFARRLEAGDVRRAWAGAGAALAAGRAGSRFLGALMWAVGPSTADPDPSDLIATIEAEDAFDIEDDLARVEARTLVVAGARDRFYSPELFRLTAARIPGARLLLHRSAGHAGVLTRERTTREILRFLDEP</sequence>
<dbReference type="GO" id="GO:0003824">
    <property type="term" value="F:catalytic activity"/>
    <property type="evidence" value="ECO:0007669"/>
    <property type="project" value="UniProtKB-ARBA"/>
</dbReference>
<keyword evidence="3" id="KW-1185">Reference proteome</keyword>
<dbReference type="InterPro" id="IPR029058">
    <property type="entry name" value="AB_hydrolase_fold"/>
</dbReference>
<evidence type="ECO:0000313" key="2">
    <source>
        <dbReference type="EMBL" id="GIJ06745.1"/>
    </source>
</evidence>
<accession>A0A8J3YFH0</accession>
<proteinExistence type="predicted"/>
<name>A0A8J3YFH0_9ACTN</name>
<dbReference type="InterPro" id="IPR050471">
    <property type="entry name" value="AB_hydrolase"/>
</dbReference>
<dbReference type="SUPFAM" id="SSF53474">
    <property type="entry name" value="alpha/beta-Hydrolases"/>
    <property type="match status" value="1"/>
</dbReference>
<evidence type="ECO:0000313" key="3">
    <source>
        <dbReference type="Proteomes" id="UP000652013"/>
    </source>
</evidence>
<comment type="caution">
    <text evidence="2">The sequence shown here is derived from an EMBL/GenBank/DDBJ whole genome shotgun (WGS) entry which is preliminary data.</text>
</comment>
<dbReference type="PRINTS" id="PR00111">
    <property type="entry name" value="ABHYDROLASE"/>
</dbReference>
<dbReference type="AlphaFoldDB" id="A0A8J3YFH0"/>
<feature type="compositionally biased region" description="Low complexity" evidence="1">
    <location>
        <begin position="10"/>
        <end position="21"/>
    </location>
</feature>
<gene>
    <name evidence="2" type="ORF">Sya03_60970</name>
</gene>